<name>A0ABW0HNZ8_9BACL</name>
<dbReference type="Pfam" id="PF14078">
    <property type="entry name" value="DUF4259"/>
    <property type="match status" value="1"/>
</dbReference>
<sequence length="101" mass="11049">MGAWGTGIFENHDALDWKADLLESQDIDLIQETIEMVIDEEYIEPDLASNALGAIEVLAALQGKPGEEIINNSSQVEGLNEWLTSNRGKGSNLIPKAKKAR</sequence>
<gene>
    <name evidence="1" type="ORF">ACFPOF_09390</name>
</gene>
<comment type="caution">
    <text evidence="1">The sequence shown here is derived from an EMBL/GenBank/DDBJ whole genome shotgun (WGS) entry which is preliminary data.</text>
</comment>
<dbReference type="Proteomes" id="UP001596113">
    <property type="component" value="Unassembled WGS sequence"/>
</dbReference>
<dbReference type="EMBL" id="JBHSMI010000017">
    <property type="protein sequence ID" value="MFC5402956.1"/>
    <property type="molecule type" value="Genomic_DNA"/>
</dbReference>
<keyword evidence="2" id="KW-1185">Reference proteome</keyword>
<evidence type="ECO:0000313" key="1">
    <source>
        <dbReference type="EMBL" id="MFC5402956.1"/>
    </source>
</evidence>
<organism evidence="1 2">
    <name type="scientific">Cohnella soli</name>
    <dbReference type="NCBI Taxonomy" id="425005"/>
    <lineage>
        <taxon>Bacteria</taxon>
        <taxon>Bacillati</taxon>
        <taxon>Bacillota</taxon>
        <taxon>Bacilli</taxon>
        <taxon>Bacillales</taxon>
        <taxon>Paenibacillaceae</taxon>
        <taxon>Cohnella</taxon>
    </lineage>
</organism>
<dbReference type="InterPro" id="IPR025355">
    <property type="entry name" value="DUF4259"/>
</dbReference>
<accession>A0ABW0HNZ8</accession>
<dbReference type="RefSeq" id="WP_378131877.1">
    <property type="nucleotide sequence ID" value="NZ_JBHSMI010000017.1"/>
</dbReference>
<protein>
    <submittedName>
        <fullName evidence="1">DUF4259 domain-containing protein</fullName>
    </submittedName>
</protein>
<proteinExistence type="predicted"/>
<reference evidence="2" key="1">
    <citation type="journal article" date="2019" name="Int. J. Syst. Evol. Microbiol.">
        <title>The Global Catalogue of Microorganisms (GCM) 10K type strain sequencing project: providing services to taxonomists for standard genome sequencing and annotation.</title>
        <authorList>
            <consortium name="The Broad Institute Genomics Platform"/>
            <consortium name="The Broad Institute Genome Sequencing Center for Infectious Disease"/>
            <person name="Wu L."/>
            <person name="Ma J."/>
        </authorList>
    </citation>
    <scope>NUCLEOTIDE SEQUENCE [LARGE SCALE GENOMIC DNA]</scope>
    <source>
        <strain evidence="2">CGMCC 1.18575</strain>
    </source>
</reference>
<evidence type="ECO:0000313" key="2">
    <source>
        <dbReference type="Proteomes" id="UP001596113"/>
    </source>
</evidence>